<evidence type="ECO:0000256" key="1">
    <source>
        <dbReference type="ARBA" id="ARBA00022723"/>
    </source>
</evidence>
<comment type="caution">
    <text evidence="12">The sequence shown here is derived from an EMBL/GenBank/DDBJ whole genome shotgun (WGS) entry which is preliminary data.</text>
</comment>
<dbReference type="Gene3D" id="3.30.40.10">
    <property type="entry name" value="Zinc/RING finger domain, C3HC4 (zinc finger)"/>
    <property type="match status" value="1"/>
</dbReference>
<evidence type="ECO:0000256" key="3">
    <source>
        <dbReference type="ARBA" id="ARBA00022771"/>
    </source>
</evidence>
<evidence type="ECO:0000313" key="13">
    <source>
        <dbReference type="Proteomes" id="UP001310594"/>
    </source>
</evidence>
<keyword evidence="4" id="KW-0378">Hydrolase</keyword>
<feature type="region of interest" description="Disordered" evidence="8">
    <location>
        <begin position="1211"/>
        <end position="1231"/>
    </location>
</feature>
<dbReference type="InterPro" id="IPR059033">
    <property type="entry name" value="C144_05_dom"/>
</dbReference>
<keyword evidence="3 7" id="KW-0863">Zinc-finger</keyword>
<dbReference type="GO" id="GO:0005524">
    <property type="term" value="F:ATP binding"/>
    <property type="evidence" value="ECO:0007669"/>
    <property type="project" value="InterPro"/>
</dbReference>
<organism evidence="12 13">
    <name type="scientific">Elasticomyces elasticus</name>
    <dbReference type="NCBI Taxonomy" id="574655"/>
    <lineage>
        <taxon>Eukaryota</taxon>
        <taxon>Fungi</taxon>
        <taxon>Dikarya</taxon>
        <taxon>Ascomycota</taxon>
        <taxon>Pezizomycotina</taxon>
        <taxon>Dothideomycetes</taxon>
        <taxon>Dothideomycetidae</taxon>
        <taxon>Mycosphaerellales</taxon>
        <taxon>Teratosphaeriaceae</taxon>
        <taxon>Elasticomyces</taxon>
    </lineage>
</organism>
<keyword evidence="6" id="KW-0067">ATP-binding</keyword>
<dbReference type="Pfam" id="PF00176">
    <property type="entry name" value="SNF2-rel_dom"/>
    <property type="match status" value="1"/>
</dbReference>
<evidence type="ECO:0000256" key="7">
    <source>
        <dbReference type="PROSITE-ProRule" id="PRU00175"/>
    </source>
</evidence>
<evidence type="ECO:0000256" key="4">
    <source>
        <dbReference type="ARBA" id="ARBA00022801"/>
    </source>
</evidence>
<evidence type="ECO:0000256" key="8">
    <source>
        <dbReference type="SAM" id="MobiDB-lite"/>
    </source>
</evidence>
<accession>A0AAN8A0S1</accession>
<dbReference type="InterPro" id="IPR027417">
    <property type="entry name" value="P-loop_NTPase"/>
</dbReference>
<dbReference type="Proteomes" id="UP001310594">
    <property type="component" value="Unassembled WGS sequence"/>
</dbReference>
<dbReference type="CDD" id="cd18793">
    <property type="entry name" value="SF2_C_SNF"/>
    <property type="match status" value="1"/>
</dbReference>
<sequence>MAPINEHAVATVASTQVRASDDDSILVEAGGFTPMRWFLEHVANASADEGEPPRKRQKVGKVLEVTVTTEDASAAANKEVIVIHRVCVDLHFPDDARSKPAGAKALEDDVDFEGAEAVCVVPYGIDSNGDGTQLRLTAPQKLGAVLTIECNDLPQSVRDALRQLALPGQLKAAYDGTRIKTNPATNLLCTLKRSHGQLYTVIRLEASVSWRSGVSAFPQGAPIGKARVYEDYDLLVQAYRDVAREGIDHTQPWSPQDFYESVHVTDPTVGEIGIYDDVVDTELYPFQGRAVTWMLRREGMVYTDKQLIRVPEAARKCLDFCEPAKDIDGNVCYVNFLQGIVSREPMLDDDTLLGGLLAEEMGLGKTVELMSLVALHKRTNLPTRKVLDKQSDTRVIPSKATLIITPASILQQWMSELERHAPSLRVYHYTGVPTKYKEPDTEANLLQALAGEYDVVLATYSVLGHELYFAEDPPDRNMRQARRFDRKRSPLVQIQWWRVCLDEAQMVESGVTSAAKVACRLPRVHSWAVSGTPLRKNVQDLHGLLIFLRYKPLSDDAKLWSHLITNHRHLFQRIWKEIALRHTKAQVRDELRLPPQKRVVLTVPFTAVEQQHYGSLFTAMCEAVGANADGSPKSETWDPEDPATVEMMRNWLVRLRQTCLHPQVGGKNRKALGRGGGPLRTVGEVLEVMVEQNDTNSRAEERLLLASTLLHAHILGNNGEDIERSKKALGIYNDAMATSTRLVDEARQRLTSAEAASVVKEEAVSLETEDEDSSSESTPLLGRLRANLRTALQLQHACTFFAATAIFQIKSNELLTIPDSDNFKQLEEREAFLYDSAKQIRKRLLSDPMHKAEATIAKIKFFAKKSTKLPSITDLQLVGIESRRLVEKSDELFDVIRAQVKEIAKLKAKMAEYLMQPLVDEDGEMETTGEEYEASTKQQDELYTYFDIVKAMQADLNTFITGEGAPLIDHEMKALEKNAKAMLDPDFPPRAHVHAPELVLQLLPTRDKFRKRKDAVGSVRGLIQEARALETSMQGQSGARQETERSLVHRNMTALQKILSDYTKAFDGLEKEMELFRNAQNQRLEFYRQLQELSDAVVPYKEELDVALDLPALELVMAREEHQSTALAQLKTKSRFLLHLREESGSQASSKICVICQSSFENGVLTVCGHQYCKECIHHWWTQHRTCPVCKRRLQTADFHDITYKPQELKAQEEVQSGSASQSGDSHASVTTAETSIYSDVDSKLMDEIKSIDLPASYGSKIDTLGRHLHWIREHDPGAKSIVFSQYREFLDVLGTALYEFKVGFSRLGRSGAVEKFKHDPSVDCLLLDAKTDSSGLTLVNATHVFICEPLIQTAVELQAIARVHRIGQARPTTIWMYLVNDTVEEAIYEISVAKRLAHVQSRQRNGKSRSTTPALLAENAIDAANSEELQSAPMSKLLVGGKGGGEMVGNEVLWKCLFGKTQKPTTQPSVELEQEVGRHLRAEAAVERRVASLQEE</sequence>
<dbReference type="GO" id="GO:0016787">
    <property type="term" value="F:hydrolase activity"/>
    <property type="evidence" value="ECO:0007669"/>
    <property type="project" value="UniProtKB-KW"/>
</dbReference>
<keyword evidence="1" id="KW-0479">Metal-binding</keyword>
<reference evidence="12" key="1">
    <citation type="submission" date="2023-08" db="EMBL/GenBank/DDBJ databases">
        <title>Black Yeasts Isolated from many extreme environments.</title>
        <authorList>
            <person name="Coleine C."/>
            <person name="Stajich J.E."/>
            <person name="Selbmann L."/>
        </authorList>
    </citation>
    <scope>NUCLEOTIDE SEQUENCE</scope>
    <source>
        <strain evidence="12">CCFEE 5810</strain>
    </source>
</reference>
<dbReference type="InterPro" id="IPR052583">
    <property type="entry name" value="ATP-helicase/E3_Ub-Ligase"/>
</dbReference>
<dbReference type="InterPro" id="IPR014001">
    <property type="entry name" value="Helicase_ATP-bd"/>
</dbReference>
<dbReference type="PANTHER" id="PTHR45865:SF1">
    <property type="entry name" value="E3 UBIQUITIN-PROTEIN LIGASE SHPRH"/>
    <property type="match status" value="1"/>
</dbReference>
<dbReference type="InterPro" id="IPR001650">
    <property type="entry name" value="Helicase_C-like"/>
</dbReference>
<dbReference type="SMART" id="SM00487">
    <property type="entry name" value="DEXDc"/>
    <property type="match status" value="1"/>
</dbReference>
<dbReference type="EMBL" id="JAVRQU010000017">
    <property type="protein sequence ID" value="KAK5693383.1"/>
    <property type="molecule type" value="Genomic_DNA"/>
</dbReference>
<dbReference type="FunFam" id="3.40.50.10810:FF:000059">
    <property type="entry name" value="SNF2 family helicase/ATPase, putative"/>
    <property type="match status" value="1"/>
</dbReference>
<dbReference type="PANTHER" id="PTHR45865">
    <property type="entry name" value="E3 UBIQUITIN-PROTEIN LIGASE SHPRH FAMILY MEMBER"/>
    <property type="match status" value="1"/>
</dbReference>
<evidence type="ECO:0008006" key="14">
    <source>
        <dbReference type="Google" id="ProtNLM"/>
    </source>
</evidence>
<dbReference type="PROSITE" id="PS50089">
    <property type="entry name" value="ZF_RING_2"/>
    <property type="match status" value="1"/>
</dbReference>
<feature type="compositionally biased region" description="Polar residues" evidence="8">
    <location>
        <begin position="1214"/>
        <end position="1231"/>
    </location>
</feature>
<feature type="domain" description="Helicase ATP-binding" evidence="10">
    <location>
        <begin position="346"/>
        <end position="551"/>
    </location>
</feature>
<evidence type="ECO:0000256" key="5">
    <source>
        <dbReference type="ARBA" id="ARBA00022833"/>
    </source>
</evidence>
<evidence type="ECO:0000259" key="11">
    <source>
        <dbReference type="PROSITE" id="PS51194"/>
    </source>
</evidence>
<proteinExistence type="predicted"/>
<keyword evidence="5" id="KW-0862">Zinc</keyword>
<dbReference type="PROSITE" id="PS00518">
    <property type="entry name" value="ZF_RING_1"/>
    <property type="match status" value="1"/>
</dbReference>
<dbReference type="Pfam" id="PF26021">
    <property type="entry name" value="Ferritin_C144_05"/>
    <property type="match status" value="1"/>
</dbReference>
<feature type="domain" description="RING-type" evidence="9">
    <location>
        <begin position="1153"/>
        <end position="1191"/>
    </location>
</feature>
<dbReference type="GO" id="GO:0000209">
    <property type="term" value="P:protein polyubiquitination"/>
    <property type="evidence" value="ECO:0007669"/>
    <property type="project" value="TreeGrafter"/>
</dbReference>
<dbReference type="SUPFAM" id="SSF57850">
    <property type="entry name" value="RING/U-box"/>
    <property type="match status" value="1"/>
</dbReference>
<dbReference type="GO" id="GO:0008270">
    <property type="term" value="F:zinc ion binding"/>
    <property type="evidence" value="ECO:0007669"/>
    <property type="project" value="UniProtKB-KW"/>
</dbReference>
<dbReference type="InterPro" id="IPR001841">
    <property type="entry name" value="Znf_RING"/>
</dbReference>
<dbReference type="InterPro" id="IPR038718">
    <property type="entry name" value="SNF2-like_sf"/>
</dbReference>
<dbReference type="PROSITE" id="PS51194">
    <property type="entry name" value="HELICASE_CTER"/>
    <property type="match status" value="1"/>
</dbReference>
<dbReference type="PROSITE" id="PS51192">
    <property type="entry name" value="HELICASE_ATP_BIND_1"/>
    <property type="match status" value="1"/>
</dbReference>
<protein>
    <recommendedName>
        <fullName evidence="14">RING-type domain-containing protein</fullName>
    </recommendedName>
</protein>
<dbReference type="SUPFAM" id="SSF52540">
    <property type="entry name" value="P-loop containing nucleoside triphosphate hydrolases"/>
    <property type="match status" value="2"/>
</dbReference>
<evidence type="ECO:0000256" key="6">
    <source>
        <dbReference type="ARBA" id="ARBA00022840"/>
    </source>
</evidence>
<feature type="domain" description="Helicase C-terminal" evidence="11">
    <location>
        <begin position="1264"/>
        <end position="1421"/>
    </location>
</feature>
<dbReference type="InterPro" id="IPR017907">
    <property type="entry name" value="Znf_RING_CS"/>
</dbReference>
<dbReference type="CDD" id="cd18070">
    <property type="entry name" value="DEXQc_SHPRH"/>
    <property type="match status" value="1"/>
</dbReference>
<dbReference type="Pfam" id="PF13920">
    <property type="entry name" value="zf-C3HC4_3"/>
    <property type="match status" value="1"/>
</dbReference>
<name>A0AAN8A0S1_9PEZI</name>
<dbReference type="GO" id="GO:0005634">
    <property type="term" value="C:nucleus"/>
    <property type="evidence" value="ECO:0007669"/>
    <property type="project" value="TreeGrafter"/>
</dbReference>
<gene>
    <name evidence="12" type="ORF">LTR97_009952</name>
</gene>
<evidence type="ECO:0000313" key="12">
    <source>
        <dbReference type="EMBL" id="KAK5693383.1"/>
    </source>
</evidence>
<dbReference type="InterPro" id="IPR000330">
    <property type="entry name" value="SNF2_N"/>
</dbReference>
<dbReference type="InterPro" id="IPR049730">
    <property type="entry name" value="SNF2/RAD54-like_C"/>
</dbReference>
<evidence type="ECO:0000259" key="10">
    <source>
        <dbReference type="PROSITE" id="PS51192"/>
    </source>
</evidence>
<dbReference type="GO" id="GO:0061630">
    <property type="term" value="F:ubiquitin protein ligase activity"/>
    <property type="evidence" value="ECO:0007669"/>
    <property type="project" value="TreeGrafter"/>
</dbReference>
<dbReference type="SMART" id="SM00184">
    <property type="entry name" value="RING"/>
    <property type="match status" value="1"/>
</dbReference>
<evidence type="ECO:0000259" key="9">
    <source>
        <dbReference type="PROSITE" id="PS50089"/>
    </source>
</evidence>
<dbReference type="GO" id="GO:0006974">
    <property type="term" value="P:DNA damage response"/>
    <property type="evidence" value="ECO:0007669"/>
    <property type="project" value="TreeGrafter"/>
</dbReference>
<dbReference type="Gene3D" id="3.40.50.10810">
    <property type="entry name" value="Tandem AAA-ATPase domain"/>
    <property type="match status" value="1"/>
</dbReference>
<keyword evidence="2" id="KW-0547">Nucleotide-binding</keyword>
<dbReference type="Gene3D" id="3.40.50.300">
    <property type="entry name" value="P-loop containing nucleotide triphosphate hydrolases"/>
    <property type="match status" value="1"/>
</dbReference>
<dbReference type="Pfam" id="PF00271">
    <property type="entry name" value="Helicase_C"/>
    <property type="match status" value="1"/>
</dbReference>
<evidence type="ECO:0000256" key="2">
    <source>
        <dbReference type="ARBA" id="ARBA00022741"/>
    </source>
</evidence>
<dbReference type="InterPro" id="IPR013083">
    <property type="entry name" value="Znf_RING/FYVE/PHD"/>
</dbReference>